<sequence length="379" mass="43950">MRIISHEIRKVFNLKMVALLLFISAIMYQLFISFYFEHFPNGRPALDDYRISVQMQKDYGTHMDEEEFQHFQQRYKDQIVEVEHYLQSHKGFVDAGVTTYEDFRNMPFDSELGALRSKEYNEPGSNPFYELQVRENLIKSYEHKETDKLLTYMKPIKEEQAARIKQVVENEGVTAIFPYIVFENYKSLITYVSVLVVLSVSFIISPMFIMDRKNHVIDLQYTAKIGRKMFRKKIAAAMVAAFLIITAQLICFFLLYSANHVSMFFNSNINSVFNYGAFWYDLTFLQYIVLTVVALYALGMIVTLFTLFISSLAPNYITIIGAQVPLLYIVLGVLFDVMIGDSINIRYSQYTQPLAYLGLIAAAATLVAVKWKRERLADI</sequence>
<protein>
    <submittedName>
        <fullName evidence="2">Uncharacterized protein</fullName>
    </submittedName>
</protein>
<dbReference type="EMBL" id="AP019400">
    <property type="protein sequence ID" value="BBI31260.1"/>
    <property type="molecule type" value="Genomic_DNA"/>
</dbReference>
<keyword evidence="1" id="KW-0812">Transmembrane</keyword>
<proteinExistence type="predicted"/>
<dbReference type="Proteomes" id="UP000289856">
    <property type="component" value="Chromosome"/>
</dbReference>
<keyword evidence="3" id="KW-1185">Reference proteome</keyword>
<keyword evidence="1" id="KW-0472">Membrane</keyword>
<evidence type="ECO:0000256" key="1">
    <source>
        <dbReference type="SAM" id="Phobius"/>
    </source>
</evidence>
<evidence type="ECO:0000313" key="2">
    <source>
        <dbReference type="EMBL" id="BBI31260.1"/>
    </source>
</evidence>
<feature type="transmembrane region" description="Helical" evidence="1">
    <location>
        <begin position="316"/>
        <end position="334"/>
    </location>
</feature>
<dbReference type="AlphaFoldDB" id="A0A3T1CZJ0"/>
<name>A0A3T1CZJ0_9BACL</name>
<feature type="transmembrane region" description="Helical" evidence="1">
    <location>
        <begin position="284"/>
        <end position="309"/>
    </location>
</feature>
<organism evidence="2 3">
    <name type="scientific">Cohnella abietis</name>
    <dbReference type="NCBI Taxonomy" id="2507935"/>
    <lineage>
        <taxon>Bacteria</taxon>
        <taxon>Bacillati</taxon>
        <taxon>Bacillota</taxon>
        <taxon>Bacilli</taxon>
        <taxon>Bacillales</taxon>
        <taxon>Paenibacillaceae</taxon>
        <taxon>Cohnella</taxon>
    </lineage>
</organism>
<dbReference type="RefSeq" id="WP_130605111.1">
    <property type="nucleotide sequence ID" value="NZ_AP019400.1"/>
</dbReference>
<gene>
    <name evidence="2" type="ORF">KCTCHS21_06590</name>
</gene>
<reference evidence="2 3" key="1">
    <citation type="submission" date="2019-01" db="EMBL/GenBank/DDBJ databases">
        <title>Complete genome sequence of Cohnella hallensis HS21 isolated from Korean fir (Abies koreana) rhizospheric soil.</title>
        <authorList>
            <person name="Jiang L."/>
            <person name="Kang S.W."/>
            <person name="Kim S."/>
            <person name="Jung J."/>
            <person name="Kim C.Y."/>
            <person name="Kim D.H."/>
            <person name="Kim S.W."/>
            <person name="Lee J."/>
        </authorList>
    </citation>
    <scope>NUCLEOTIDE SEQUENCE [LARGE SCALE GENOMIC DNA]</scope>
    <source>
        <strain evidence="2 3">HS21</strain>
    </source>
</reference>
<evidence type="ECO:0000313" key="3">
    <source>
        <dbReference type="Proteomes" id="UP000289856"/>
    </source>
</evidence>
<feature type="transmembrane region" description="Helical" evidence="1">
    <location>
        <begin position="234"/>
        <end position="256"/>
    </location>
</feature>
<feature type="transmembrane region" description="Helical" evidence="1">
    <location>
        <begin position="354"/>
        <end position="371"/>
    </location>
</feature>
<dbReference type="OrthoDB" id="2199615at2"/>
<feature type="transmembrane region" description="Helical" evidence="1">
    <location>
        <begin position="188"/>
        <end position="209"/>
    </location>
</feature>
<accession>A0A3T1CZJ0</accession>
<feature type="transmembrane region" description="Helical" evidence="1">
    <location>
        <begin position="12"/>
        <end position="36"/>
    </location>
</feature>
<keyword evidence="1" id="KW-1133">Transmembrane helix</keyword>
<dbReference type="KEGG" id="cohn:KCTCHS21_06590"/>